<dbReference type="EMBL" id="BMAC01000046">
    <property type="protein sequence ID" value="GFP82536.1"/>
    <property type="molecule type" value="Genomic_DNA"/>
</dbReference>
<dbReference type="Proteomes" id="UP000653305">
    <property type="component" value="Unassembled WGS sequence"/>
</dbReference>
<evidence type="ECO:0000259" key="1">
    <source>
        <dbReference type="Pfam" id="PF09331"/>
    </source>
</evidence>
<protein>
    <recommendedName>
        <fullName evidence="1">DUF1985 domain-containing protein</fullName>
    </recommendedName>
</protein>
<dbReference type="PANTHER" id="PTHR48449:SF1">
    <property type="entry name" value="DUF1985 DOMAIN-CONTAINING PROTEIN"/>
    <property type="match status" value="1"/>
</dbReference>
<accession>A0A830B6D3</accession>
<proteinExistence type="predicted"/>
<comment type="caution">
    <text evidence="2">The sequence shown here is derived from an EMBL/GenBank/DDBJ whole genome shotgun (WGS) entry which is preliminary data.</text>
</comment>
<reference evidence="2" key="1">
    <citation type="submission" date="2020-07" db="EMBL/GenBank/DDBJ databases">
        <title>Ethylene signaling mediates host invasion by parasitic plants.</title>
        <authorList>
            <person name="Yoshida S."/>
        </authorList>
    </citation>
    <scope>NUCLEOTIDE SEQUENCE</scope>
    <source>
        <strain evidence="2">Okayama</strain>
    </source>
</reference>
<sequence>MRRIRLVLNEEYDMEAALATQGAPEDVQWTWKREALQTTTADITLYSKRVIVEQIAEELKLIGDWVYQEFLNSCFGFLMRFDTQGLCSKAALHWLFAHEVTKADAGPDELWYRVGGRFIRFSKYEYALVTGLSFGPTTFDPSAEHHPPASGLFLRHYRGRRLKMETLRRDFTDGVFRGSPADALKVAKLLIVYFLLFGMDGRQRYIDRWAWTLIEESDQWETFMWGQYTYQILLSCLQQVPTELLHSVTPSYRVYGYVWAFLIWAFEAIPAMGIACRVHASDDVHVLPRCLRWRFPKGRMAMDGFYDCQMEVHSTLEPSAEEQRQPYWEHIYDKPSAWSKATPNRRSHSAFANPIKFKKRKRTHPLTTQEKAHKKLSEHECGCRGEMTSVIQNEDSLSPRHTAAPQVARPRVQSRYLRSPITVFKHRKKDMSEVDYSRFLKNDETRYIERLRIGPDFFMDSELATSEEGATLEFPDDAENVVDLSPGVCLTSNSSGLSKKVAKYLIDSDKELRLTKSVSEVKKERPDVIGQCRKLATVYSEKLFQIYCAADDPFFGQS</sequence>
<dbReference type="InterPro" id="IPR015410">
    <property type="entry name" value="DUF1985"/>
</dbReference>
<dbReference type="Pfam" id="PF09331">
    <property type="entry name" value="DUF1985"/>
    <property type="match status" value="1"/>
</dbReference>
<dbReference type="OrthoDB" id="1930729at2759"/>
<gene>
    <name evidence="2" type="ORF">PHJA_000396600</name>
</gene>
<dbReference type="PANTHER" id="PTHR48449">
    <property type="entry name" value="DUF1985 DOMAIN-CONTAINING PROTEIN"/>
    <property type="match status" value="1"/>
</dbReference>
<evidence type="ECO:0000313" key="3">
    <source>
        <dbReference type="Proteomes" id="UP000653305"/>
    </source>
</evidence>
<organism evidence="2 3">
    <name type="scientific">Phtheirospermum japonicum</name>
    <dbReference type="NCBI Taxonomy" id="374723"/>
    <lineage>
        <taxon>Eukaryota</taxon>
        <taxon>Viridiplantae</taxon>
        <taxon>Streptophyta</taxon>
        <taxon>Embryophyta</taxon>
        <taxon>Tracheophyta</taxon>
        <taxon>Spermatophyta</taxon>
        <taxon>Magnoliopsida</taxon>
        <taxon>eudicotyledons</taxon>
        <taxon>Gunneridae</taxon>
        <taxon>Pentapetalae</taxon>
        <taxon>asterids</taxon>
        <taxon>lamiids</taxon>
        <taxon>Lamiales</taxon>
        <taxon>Orobanchaceae</taxon>
        <taxon>Orobanchaceae incertae sedis</taxon>
        <taxon>Phtheirospermum</taxon>
    </lineage>
</organism>
<evidence type="ECO:0000313" key="2">
    <source>
        <dbReference type="EMBL" id="GFP82536.1"/>
    </source>
</evidence>
<feature type="domain" description="DUF1985" evidence="1">
    <location>
        <begin position="107"/>
        <end position="234"/>
    </location>
</feature>
<dbReference type="AlphaFoldDB" id="A0A830B6D3"/>
<name>A0A830B6D3_9LAMI</name>
<keyword evidence="3" id="KW-1185">Reference proteome</keyword>